<accession>A0A2T3AF75</accession>
<sequence length="221" mass="24866">MDFNFDLAEPLETRTTNHQRNFSRSLLSNIKFEPRTAEQREADAKRNAPKYAREKAVNSMLTARFLKAKKTFDAFWGYSIDEAWDGDAGEWRLERDPWLRAALNASAVATGGEEKDGNDNTMVEFLREYTKQQVEAHKEGIEKDLVSVEELEALAAAVVRVARVDVEAAGRDNKALNADFKKSLMRVVGELQTEYHLPQSAPEEEVVDEEGEEAAVETNGA</sequence>
<feature type="region of interest" description="Disordered" evidence="1">
    <location>
        <begin position="197"/>
        <end position="221"/>
    </location>
</feature>
<dbReference type="EMBL" id="KZ678398">
    <property type="protein sequence ID" value="PSR94436.1"/>
    <property type="molecule type" value="Genomic_DNA"/>
</dbReference>
<dbReference type="OrthoDB" id="5213556at2759"/>
<reference evidence="2 3" key="1">
    <citation type="journal article" date="2018" name="Mycol. Prog.">
        <title>Coniella lustricola, a new species from submerged detritus.</title>
        <authorList>
            <person name="Raudabaugh D.B."/>
            <person name="Iturriaga T."/>
            <person name="Carver A."/>
            <person name="Mondo S."/>
            <person name="Pangilinan J."/>
            <person name="Lipzen A."/>
            <person name="He G."/>
            <person name="Amirebrahimi M."/>
            <person name="Grigoriev I.V."/>
            <person name="Miller A.N."/>
        </authorList>
    </citation>
    <scope>NUCLEOTIDE SEQUENCE [LARGE SCALE GENOMIC DNA]</scope>
    <source>
        <strain evidence="2 3">B22-T-1</strain>
    </source>
</reference>
<name>A0A2T3AF75_9PEZI</name>
<organism evidence="2 3">
    <name type="scientific">Coniella lustricola</name>
    <dbReference type="NCBI Taxonomy" id="2025994"/>
    <lineage>
        <taxon>Eukaryota</taxon>
        <taxon>Fungi</taxon>
        <taxon>Dikarya</taxon>
        <taxon>Ascomycota</taxon>
        <taxon>Pezizomycotina</taxon>
        <taxon>Sordariomycetes</taxon>
        <taxon>Sordariomycetidae</taxon>
        <taxon>Diaporthales</taxon>
        <taxon>Schizoparmaceae</taxon>
        <taxon>Coniella</taxon>
    </lineage>
</organism>
<evidence type="ECO:0000313" key="2">
    <source>
        <dbReference type="EMBL" id="PSR94436.1"/>
    </source>
</evidence>
<dbReference type="STRING" id="2025994.A0A2T3AF75"/>
<proteinExistence type="predicted"/>
<evidence type="ECO:0000256" key="1">
    <source>
        <dbReference type="SAM" id="MobiDB-lite"/>
    </source>
</evidence>
<keyword evidence="3" id="KW-1185">Reference proteome</keyword>
<gene>
    <name evidence="2" type="ORF">BD289DRAFT_140989</name>
</gene>
<evidence type="ECO:0000313" key="3">
    <source>
        <dbReference type="Proteomes" id="UP000241462"/>
    </source>
</evidence>
<protein>
    <submittedName>
        <fullName evidence="2">Uncharacterized protein</fullName>
    </submittedName>
</protein>
<dbReference type="InParanoid" id="A0A2T3AF75"/>
<feature type="compositionally biased region" description="Acidic residues" evidence="1">
    <location>
        <begin position="202"/>
        <end position="215"/>
    </location>
</feature>
<dbReference type="AlphaFoldDB" id="A0A2T3AF75"/>
<dbReference type="Proteomes" id="UP000241462">
    <property type="component" value="Unassembled WGS sequence"/>
</dbReference>